<dbReference type="EMBL" id="AL445064">
    <property type="protein sequence ID" value="CAC11590.1"/>
    <property type="molecule type" value="Genomic_DNA"/>
</dbReference>
<dbReference type="eggNOG" id="arCOG07763">
    <property type="taxonomic scope" value="Archaea"/>
</dbReference>
<dbReference type="STRING" id="273075.gene:9571668"/>
<organism evidence="1 2">
    <name type="scientific">Thermoplasma acidophilum (strain ATCC 25905 / DSM 1728 / JCM 9062 / NBRC 15155 / AMRC-C165)</name>
    <dbReference type="NCBI Taxonomy" id="273075"/>
    <lineage>
        <taxon>Archaea</taxon>
        <taxon>Methanobacteriati</taxon>
        <taxon>Thermoplasmatota</taxon>
        <taxon>Thermoplasmata</taxon>
        <taxon>Thermoplasmatales</taxon>
        <taxon>Thermoplasmataceae</taxon>
        <taxon>Thermoplasma</taxon>
    </lineage>
</organism>
<name>Q9HKZ5_THEAC</name>
<reference evidence="1 2" key="1">
    <citation type="journal article" date="2000" name="Nature">
        <title>The genome sequence of the thermoacidophilic scavenger Thermoplasma acidophilum.</title>
        <authorList>
            <person name="Ruepp A."/>
            <person name="Graml W."/>
            <person name="Santos-Martinez M.L."/>
            <person name="Koretke K.K."/>
            <person name="Volker C."/>
            <person name="Mewes H.W."/>
            <person name="Frishman D."/>
            <person name="Stocker S."/>
            <person name="Lupas A.N."/>
            <person name="Baumeister W."/>
        </authorList>
    </citation>
    <scope>NUCLEOTIDE SEQUENCE [LARGE SCALE GENOMIC DNA]</scope>
    <source>
        <strain evidence="2">ATCC 25905 / DSM 1728 / JCM 9062 / NBRC 15155 / AMRC-C165</strain>
    </source>
</reference>
<dbReference type="EnsemblBacteria" id="CAC11590">
    <property type="protein sequence ID" value="CAC11590"/>
    <property type="gene ID" value="CAC11590"/>
</dbReference>
<dbReference type="AlphaFoldDB" id="Q9HKZ5"/>
<dbReference type="KEGG" id="tac:Ta0448"/>
<evidence type="ECO:0000313" key="1">
    <source>
        <dbReference type="EMBL" id="CAC11590.1"/>
    </source>
</evidence>
<keyword evidence="2" id="KW-1185">Reference proteome</keyword>
<dbReference type="PaxDb" id="273075-Ta0448"/>
<protein>
    <submittedName>
        <fullName evidence="1">Uncharacterized protein</fullName>
    </submittedName>
</protein>
<dbReference type="InParanoid" id="Q9HKZ5"/>
<sequence>MDNLDLGYPFVADSLKAYDEYSLLITDGIVMDFSDLPDGVRVQRILTVYQLMRSIVEGPNLPYIIMARSDIFNSWPYPDLDNLYDTMRMKTFYSGSDIILMVIGGRIVFRNMLHGEMYGEEYAQY</sequence>
<gene>
    <name evidence="1" type="ordered locus">Ta0448</name>
</gene>
<proteinExistence type="predicted"/>
<evidence type="ECO:0000313" key="2">
    <source>
        <dbReference type="Proteomes" id="UP000001024"/>
    </source>
</evidence>
<dbReference type="HOGENOM" id="CLU_1987732_0_0_2"/>
<accession>Q9HKZ5</accession>
<dbReference type="Proteomes" id="UP000001024">
    <property type="component" value="Chromosome"/>
</dbReference>